<accession>A0A915IAP8</accession>
<dbReference type="WBParaSite" id="nRc.2.0.1.t10947-RA">
    <property type="protein sequence ID" value="nRc.2.0.1.t10947-RA"/>
    <property type="gene ID" value="nRc.2.0.1.g10947"/>
</dbReference>
<keyword evidence="2" id="KW-1185">Reference proteome</keyword>
<keyword evidence="1" id="KW-0472">Membrane</keyword>
<reference evidence="3" key="1">
    <citation type="submission" date="2022-11" db="UniProtKB">
        <authorList>
            <consortium name="WormBaseParasite"/>
        </authorList>
    </citation>
    <scope>IDENTIFICATION</scope>
</reference>
<dbReference type="Proteomes" id="UP000887565">
    <property type="component" value="Unplaced"/>
</dbReference>
<keyword evidence="1" id="KW-0812">Transmembrane</keyword>
<proteinExistence type="predicted"/>
<evidence type="ECO:0000313" key="2">
    <source>
        <dbReference type="Proteomes" id="UP000887565"/>
    </source>
</evidence>
<keyword evidence="1" id="KW-1133">Transmembrane helix</keyword>
<protein>
    <submittedName>
        <fullName evidence="3">Uncharacterized protein</fullName>
    </submittedName>
</protein>
<sequence length="151" mass="16899">MLTDIEWNDFLRELMKRKLFTVLFIIAIIPSSPFFRFIVRNFGPSRLSDDRFFVLTFQFLNVMFSVFDFVGVERQAESSPSSLSLSSSFAGAARTKSCRFCENSSSPPNTALSKAFNSSASFPKILGRSPKVDDCAACMIPNVLRAQEPVS</sequence>
<evidence type="ECO:0000256" key="1">
    <source>
        <dbReference type="SAM" id="Phobius"/>
    </source>
</evidence>
<feature type="transmembrane region" description="Helical" evidence="1">
    <location>
        <begin position="51"/>
        <end position="72"/>
    </location>
</feature>
<dbReference type="AlphaFoldDB" id="A0A915IAP8"/>
<name>A0A915IAP8_ROMCU</name>
<feature type="transmembrane region" description="Helical" evidence="1">
    <location>
        <begin position="20"/>
        <end position="39"/>
    </location>
</feature>
<evidence type="ECO:0000313" key="3">
    <source>
        <dbReference type="WBParaSite" id="nRc.2.0.1.t10947-RA"/>
    </source>
</evidence>
<organism evidence="2 3">
    <name type="scientific">Romanomermis culicivorax</name>
    <name type="common">Nematode worm</name>
    <dbReference type="NCBI Taxonomy" id="13658"/>
    <lineage>
        <taxon>Eukaryota</taxon>
        <taxon>Metazoa</taxon>
        <taxon>Ecdysozoa</taxon>
        <taxon>Nematoda</taxon>
        <taxon>Enoplea</taxon>
        <taxon>Dorylaimia</taxon>
        <taxon>Mermithida</taxon>
        <taxon>Mermithoidea</taxon>
        <taxon>Mermithidae</taxon>
        <taxon>Romanomermis</taxon>
    </lineage>
</organism>